<protein>
    <recommendedName>
        <fullName evidence="3">HNH endonuclease</fullName>
    </recommendedName>
</protein>
<organism evidence="1 2">
    <name type="scientific">Luteolibacter yonseiensis</name>
    <dbReference type="NCBI Taxonomy" id="1144680"/>
    <lineage>
        <taxon>Bacteria</taxon>
        <taxon>Pseudomonadati</taxon>
        <taxon>Verrucomicrobiota</taxon>
        <taxon>Verrucomicrobiia</taxon>
        <taxon>Verrucomicrobiales</taxon>
        <taxon>Verrucomicrobiaceae</taxon>
        <taxon>Luteolibacter</taxon>
    </lineage>
</organism>
<comment type="caution">
    <text evidence="1">The sequence shown here is derived from an EMBL/GenBank/DDBJ whole genome shotgun (WGS) entry which is preliminary data.</text>
</comment>
<reference evidence="1" key="1">
    <citation type="submission" date="2021-01" db="EMBL/GenBank/DDBJ databases">
        <title>Modified the classification status of verrucomicrobia.</title>
        <authorList>
            <person name="Feng X."/>
        </authorList>
    </citation>
    <scope>NUCLEOTIDE SEQUENCE</scope>
    <source>
        <strain evidence="1">JCM 18052</strain>
    </source>
</reference>
<dbReference type="AlphaFoldDB" id="A0A934R2N9"/>
<sequence length="172" mass="18668">MDTIESGMIKSLIDPAKLATLKNRGSNSRILKITAILYTAKQAGKDPTAIVAGAIEKIGWSGTEKGKVTTAAILRNLDILEKLGSTTAEDIEAMRRGRSPKVRKGPYTGDILSVDHIIPRAIVPGLDNVIANLELMPLRLNQSKNDKMGDRQRDLLRKFEAAGLLADPGKLR</sequence>
<proteinExistence type="predicted"/>
<gene>
    <name evidence="1" type="ORF">JIN84_08955</name>
</gene>
<keyword evidence="2" id="KW-1185">Reference proteome</keyword>
<evidence type="ECO:0000313" key="2">
    <source>
        <dbReference type="Proteomes" id="UP000600139"/>
    </source>
</evidence>
<dbReference type="RefSeq" id="WP_200350701.1">
    <property type="nucleotide sequence ID" value="NZ_BAABHZ010000008.1"/>
</dbReference>
<evidence type="ECO:0008006" key="3">
    <source>
        <dbReference type="Google" id="ProtNLM"/>
    </source>
</evidence>
<accession>A0A934R2N9</accession>
<dbReference type="Proteomes" id="UP000600139">
    <property type="component" value="Unassembled WGS sequence"/>
</dbReference>
<evidence type="ECO:0000313" key="1">
    <source>
        <dbReference type="EMBL" id="MBK1815744.1"/>
    </source>
</evidence>
<name>A0A934R2N9_9BACT</name>
<dbReference type="EMBL" id="JAENIK010000009">
    <property type="protein sequence ID" value="MBK1815744.1"/>
    <property type="molecule type" value="Genomic_DNA"/>
</dbReference>